<dbReference type="InterPro" id="IPR036188">
    <property type="entry name" value="FAD/NAD-bd_sf"/>
</dbReference>
<dbReference type="Proteomes" id="UP000319004">
    <property type="component" value="Chromosome"/>
</dbReference>
<sequence>MNIAVVGSGIAGTTVAWQLADQGHSVTLFEQAGKCGPIGAGILLQPSGQAVLARLGVLDEVTLKTAKISNLLAQHRSGRTLVHLPYAKVSGCSATIGSPLRVASAEKDTQMEGLERMLA</sequence>
<dbReference type="PANTHER" id="PTHR46865:SF2">
    <property type="entry name" value="MONOOXYGENASE"/>
    <property type="match status" value="1"/>
</dbReference>
<dbReference type="KEGG" id="snep:Enr13x_09740"/>
<evidence type="ECO:0000313" key="1">
    <source>
        <dbReference type="EMBL" id="QDV41136.1"/>
    </source>
</evidence>
<keyword evidence="2" id="KW-1185">Reference proteome</keyword>
<dbReference type="Pfam" id="PF13450">
    <property type="entry name" value="NAD_binding_8"/>
    <property type="match status" value="1"/>
</dbReference>
<accession>A0A518HJV3</accession>
<dbReference type="Gene3D" id="3.30.9.30">
    <property type="match status" value="1"/>
</dbReference>
<organism evidence="1 2">
    <name type="scientific">Stieleria neptunia</name>
    <dbReference type="NCBI Taxonomy" id="2527979"/>
    <lineage>
        <taxon>Bacteria</taxon>
        <taxon>Pseudomonadati</taxon>
        <taxon>Planctomycetota</taxon>
        <taxon>Planctomycetia</taxon>
        <taxon>Pirellulales</taxon>
        <taxon>Pirellulaceae</taxon>
        <taxon>Stieleria</taxon>
    </lineage>
</organism>
<dbReference type="EMBL" id="CP037423">
    <property type="protein sequence ID" value="QDV41136.1"/>
    <property type="molecule type" value="Genomic_DNA"/>
</dbReference>
<proteinExistence type="predicted"/>
<dbReference type="AlphaFoldDB" id="A0A518HJV3"/>
<dbReference type="InterPro" id="IPR051704">
    <property type="entry name" value="FAD_aromatic-hydroxylase"/>
</dbReference>
<gene>
    <name evidence="1" type="ORF">Enr13x_09740</name>
</gene>
<evidence type="ECO:0000313" key="2">
    <source>
        <dbReference type="Proteomes" id="UP000319004"/>
    </source>
</evidence>
<name>A0A518HJV3_9BACT</name>
<dbReference type="PANTHER" id="PTHR46865">
    <property type="entry name" value="OXIDOREDUCTASE-RELATED"/>
    <property type="match status" value="1"/>
</dbReference>
<dbReference type="Gene3D" id="3.50.50.60">
    <property type="entry name" value="FAD/NAD(P)-binding domain"/>
    <property type="match status" value="1"/>
</dbReference>
<dbReference type="OrthoDB" id="214253at2"/>
<dbReference type="RefSeq" id="WP_145384917.1">
    <property type="nucleotide sequence ID" value="NZ_CP037423.1"/>
</dbReference>
<dbReference type="SUPFAM" id="SSF51905">
    <property type="entry name" value="FAD/NAD(P)-binding domain"/>
    <property type="match status" value="1"/>
</dbReference>
<protein>
    <submittedName>
        <fullName evidence="1">Uncharacterized protein</fullName>
    </submittedName>
</protein>
<reference evidence="1 2" key="1">
    <citation type="submission" date="2019-03" db="EMBL/GenBank/DDBJ databases">
        <title>Deep-cultivation of Planctomycetes and their phenomic and genomic characterization uncovers novel biology.</title>
        <authorList>
            <person name="Wiegand S."/>
            <person name="Jogler M."/>
            <person name="Boedeker C."/>
            <person name="Pinto D."/>
            <person name="Vollmers J."/>
            <person name="Rivas-Marin E."/>
            <person name="Kohn T."/>
            <person name="Peeters S.H."/>
            <person name="Heuer A."/>
            <person name="Rast P."/>
            <person name="Oberbeckmann S."/>
            <person name="Bunk B."/>
            <person name="Jeske O."/>
            <person name="Meyerdierks A."/>
            <person name="Storesund J.E."/>
            <person name="Kallscheuer N."/>
            <person name="Luecker S."/>
            <person name="Lage O.M."/>
            <person name="Pohl T."/>
            <person name="Merkel B.J."/>
            <person name="Hornburger P."/>
            <person name="Mueller R.-W."/>
            <person name="Bruemmer F."/>
            <person name="Labrenz M."/>
            <person name="Spormann A.M."/>
            <person name="Op den Camp H."/>
            <person name="Overmann J."/>
            <person name="Amann R."/>
            <person name="Jetten M.S.M."/>
            <person name="Mascher T."/>
            <person name="Medema M.H."/>
            <person name="Devos D.P."/>
            <person name="Kaster A.-K."/>
            <person name="Ovreas L."/>
            <person name="Rohde M."/>
            <person name="Galperin M.Y."/>
            <person name="Jogler C."/>
        </authorList>
    </citation>
    <scope>NUCLEOTIDE SEQUENCE [LARGE SCALE GENOMIC DNA]</scope>
    <source>
        <strain evidence="1 2">Enr13</strain>
    </source>
</reference>